<dbReference type="PANTHER" id="PTHR30595">
    <property type="entry name" value="GLPR-RELATED TRANSCRIPTIONAL REPRESSOR"/>
    <property type="match status" value="1"/>
</dbReference>
<dbReference type="Pfam" id="PF21247">
    <property type="entry name" value="Fic-like_C"/>
    <property type="match status" value="1"/>
</dbReference>
<dbReference type="Pfam" id="PF04326">
    <property type="entry name" value="SLFN_AlbA_2"/>
    <property type="match status" value="1"/>
</dbReference>
<organism evidence="4 5">
    <name type="scientific">Pseudomonas knackmussii</name>
    <dbReference type="NCBI Taxonomy" id="65741"/>
    <lineage>
        <taxon>Bacteria</taxon>
        <taxon>Pseudomonadati</taxon>
        <taxon>Pseudomonadota</taxon>
        <taxon>Gammaproteobacteria</taxon>
        <taxon>Pseudomonadales</taxon>
        <taxon>Pseudomonadaceae</taxon>
        <taxon>Pseudomonas</taxon>
    </lineage>
</organism>
<reference evidence="4 5" key="1">
    <citation type="submission" date="2022-04" db="EMBL/GenBank/DDBJ databases">
        <title>Pseudomonas knackmussii B09-2.</title>
        <authorList>
            <person name="Deng Y."/>
        </authorList>
    </citation>
    <scope>NUCLEOTIDE SEQUENCE [LARGE SCALE GENOMIC DNA]</scope>
    <source>
        <strain evidence="4 5">B09-2</strain>
    </source>
</reference>
<dbReference type="EMBL" id="CP096208">
    <property type="protein sequence ID" value="UPQ82756.1"/>
    <property type="molecule type" value="Genomic_DNA"/>
</dbReference>
<dbReference type="Pfam" id="PF13749">
    <property type="entry name" value="HATPase_c_4"/>
    <property type="match status" value="1"/>
</dbReference>
<dbReference type="Gene3D" id="3.30.565.60">
    <property type="match status" value="1"/>
</dbReference>
<dbReference type="InterPro" id="IPR049514">
    <property type="entry name" value="Fic-like_C"/>
</dbReference>
<feature type="domain" description="Schlafen AlbA-2" evidence="2">
    <location>
        <begin position="14"/>
        <end position="124"/>
    </location>
</feature>
<evidence type="ECO:0000259" key="3">
    <source>
        <dbReference type="Pfam" id="PF21247"/>
    </source>
</evidence>
<dbReference type="Proteomes" id="UP000831189">
    <property type="component" value="Chromosome"/>
</dbReference>
<feature type="region of interest" description="Disordered" evidence="1">
    <location>
        <begin position="394"/>
        <end position="424"/>
    </location>
</feature>
<dbReference type="InterPro" id="IPR038461">
    <property type="entry name" value="Schlafen_AlbA_2_dom_sf"/>
</dbReference>
<gene>
    <name evidence="4" type="ORF">M0M42_20635</name>
</gene>
<feature type="compositionally biased region" description="Basic and acidic residues" evidence="1">
    <location>
        <begin position="408"/>
        <end position="418"/>
    </location>
</feature>
<accession>A0ABY4KPI4</accession>
<dbReference type="InterPro" id="IPR036390">
    <property type="entry name" value="WH_DNA-bd_sf"/>
</dbReference>
<protein>
    <submittedName>
        <fullName evidence="4">DNA binding domain-containing protein</fullName>
    </submittedName>
</protein>
<evidence type="ECO:0000259" key="2">
    <source>
        <dbReference type="Pfam" id="PF04326"/>
    </source>
</evidence>
<dbReference type="InterPro" id="IPR007421">
    <property type="entry name" value="Schlafen_AlbA_2_dom"/>
</dbReference>
<dbReference type="SUPFAM" id="SSF46785">
    <property type="entry name" value="Winged helix' DNA-binding domain"/>
    <property type="match status" value="1"/>
</dbReference>
<keyword evidence="5" id="KW-1185">Reference proteome</keyword>
<name>A0ABY4KPI4_9PSED</name>
<dbReference type="Gene3D" id="1.10.10.10">
    <property type="entry name" value="Winged helix-like DNA-binding domain superfamily/Winged helix DNA-binding domain"/>
    <property type="match status" value="1"/>
</dbReference>
<dbReference type="PANTHER" id="PTHR30595:SF6">
    <property type="entry name" value="SCHLAFEN ALBA-2 DOMAIN-CONTAINING PROTEIN"/>
    <property type="match status" value="1"/>
</dbReference>
<dbReference type="InterPro" id="IPR036388">
    <property type="entry name" value="WH-like_DNA-bd_sf"/>
</dbReference>
<sequence length="500" mass="56051">MTPGHLTCLLRDGEGLTVEFKRAREALNRDIYETICAFLNQRGGTLILGAADDGQVTGIAPEALAQMRKDLANTLHNPQKINPPMPLVPEQVELDGQLLLVLSVPESSQVHSCNGRIFSRNEDGDFDITGRSQLIAELYLRKQVSYSENRIFPFLRLEDLRSDLIERVRHNVRLQRSGHPWAELDDLELLKSARLYQRDYQTGAEGISMAGALLFGRDEVVLGVVPHHRTDAVLRVKDLDRYDDRDDIRSNLLESYDRLMAFVNKHVADPFYLEGNQRVSLRERIFREVVANLLIHREYLNPFPAKLIIQRDRVTTENSNNPHGLGLLRPDDFAPSPKNPAIARVFREMQWAEELGSGVRNLFKYARAFGGQDPILSEESIFRVTVMLPNMAHVPSGASTGPQPELGAESRAESRAESGAESQEQRVLVALRAAPLGKAELASQLGLTTVTGALNRSVRRLLDAGFIEYSLPDKPNSRLQTYRLTPAGQAHLAQQDSHHE</sequence>
<evidence type="ECO:0000313" key="4">
    <source>
        <dbReference type="EMBL" id="UPQ82756.1"/>
    </source>
</evidence>
<evidence type="ECO:0000313" key="5">
    <source>
        <dbReference type="Proteomes" id="UP000831189"/>
    </source>
</evidence>
<evidence type="ECO:0000256" key="1">
    <source>
        <dbReference type="SAM" id="MobiDB-lite"/>
    </source>
</evidence>
<feature type="domain" description="Filamentation induced by cAMP protein Fic-like C-terminal" evidence="3">
    <location>
        <begin position="425"/>
        <end position="485"/>
    </location>
</feature>
<dbReference type="Gene3D" id="3.30.950.30">
    <property type="entry name" value="Schlafen, AAA domain"/>
    <property type="match status" value="1"/>
</dbReference>
<dbReference type="InterPro" id="IPR038475">
    <property type="entry name" value="RecG_C_sf"/>
</dbReference>
<proteinExistence type="predicted"/>